<accession>A0AAV7U0F0</accession>
<name>A0AAV7U0F0_PLEWA</name>
<sequence length="104" mass="11273">MGRRRGPQSGDQSGGGQRSSNTTLDSFLARAVGVVTKEIDLSERRRSLEMGDWRQASIASEALGVFEDEAVSSGESKVLFLKSPYLQKRGLMVGLDLRGKVRGS</sequence>
<feature type="region of interest" description="Disordered" evidence="1">
    <location>
        <begin position="1"/>
        <end position="22"/>
    </location>
</feature>
<gene>
    <name evidence="2" type="ORF">NDU88_007427</name>
</gene>
<proteinExistence type="predicted"/>
<comment type="caution">
    <text evidence="2">The sequence shown here is derived from an EMBL/GenBank/DDBJ whole genome shotgun (WGS) entry which is preliminary data.</text>
</comment>
<evidence type="ECO:0000313" key="2">
    <source>
        <dbReference type="EMBL" id="KAJ1182233.1"/>
    </source>
</evidence>
<evidence type="ECO:0000256" key="1">
    <source>
        <dbReference type="SAM" id="MobiDB-lite"/>
    </source>
</evidence>
<dbReference type="Proteomes" id="UP001066276">
    <property type="component" value="Chromosome 3_2"/>
</dbReference>
<dbReference type="AlphaFoldDB" id="A0AAV7U0F0"/>
<evidence type="ECO:0000313" key="3">
    <source>
        <dbReference type="Proteomes" id="UP001066276"/>
    </source>
</evidence>
<keyword evidence="3" id="KW-1185">Reference proteome</keyword>
<dbReference type="EMBL" id="JANPWB010000006">
    <property type="protein sequence ID" value="KAJ1182233.1"/>
    <property type="molecule type" value="Genomic_DNA"/>
</dbReference>
<reference evidence="2" key="1">
    <citation type="journal article" date="2022" name="bioRxiv">
        <title>Sequencing and chromosome-scale assembly of the giantPleurodeles waltlgenome.</title>
        <authorList>
            <person name="Brown T."/>
            <person name="Elewa A."/>
            <person name="Iarovenko S."/>
            <person name="Subramanian E."/>
            <person name="Araus A.J."/>
            <person name="Petzold A."/>
            <person name="Susuki M."/>
            <person name="Suzuki K.-i.T."/>
            <person name="Hayashi T."/>
            <person name="Toyoda A."/>
            <person name="Oliveira C."/>
            <person name="Osipova E."/>
            <person name="Leigh N.D."/>
            <person name="Simon A."/>
            <person name="Yun M.H."/>
        </authorList>
    </citation>
    <scope>NUCLEOTIDE SEQUENCE</scope>
    <source>
        <strain evidence="2">20211129_DDA</strain>
        <tissue evidence="2">Liver</tissue>
    </source>
</reference>
<protein>
    <submittedName>
        <fullName evidence="2">Uncharacterized protein</fullName>
    </submittedName>
</protein>
<organism evidence="2 3">
    <name type="scientific">Pleurodeles waltl</name>
    <name type="common">Iberian ribbed newt</name>
    <dbReference type="NCBI Taxonomy" id="8319"/>
    <lineage>
        <taxon>Eukaryota</taxon>
        <taxon>Metazoa</taxon>
        <taxon>Chordata</taxon>
        <taxon>Craniata</taxon>
        <taxon>Vertebrata</taxon>
        <taxon>Euteleostomi</taxon>
        <taxon>Amphibia</taxon>
        <taxon>Batrachia</taxon>
        <taxon>Caudata</taxon>
        <taxon>Salamandroidea</taxon>
        <taxon>Salamandridae</taxon>
        <taxon>Pleurodelinae</taxon>
        <taxon>Pleurodeles</taxon>
    </lineage>
</organism>